<dbReference type="GeneID" id="39596146"/>
<dbReference type="STRING" id="264951.A0A443HT43"/>
<proteinExistence type="predicted"/>
<keyword evidence="2" id="KW-1185">Reference proteome</keyword>
<accession>A0A443HT43</accession>
<evidence type="ECO:0000313" key="2">
    <source>
        <dbReference type="Proteomes" id="UP000283841"/>
    </source>
</evidence>
<sequence>MRNCVAKLGHMRGFRVIAHPSQLALFSTGETVLYCSREPAFPYAPFSIIPSSYISVASITDAISIHPPSVQRSMFEKQGIGYMLIEYIDRPQGRMLSETWDEKRDANLETNLFRGLSRVILGIASIPLPRIVSFTIDPRGFLSLSNRPLRLDVQQLENEHIPVDS</sequence>
<dbReference type="EMBL" id="RCNU01000006">
    <property type="protein sequence ID" value="RWQ94987.1"/>
    <property type="molecule type" value="Genomic_DNA"/>
</dbReference>
<reference evidence="1 2" key="1">
    <citation type="journal article" date="2018" name="Front. Microbiol.">
        <title>Genomic and genetic insights into a cosmopolitan fungus, Paecilomyces variotii (Eurotiales).</title>
        <authorList>
            <person name="Urquhart A.S."/>
            <person name="Mondo S.J."/>
            <person name="Makela M.R."/>
            <person name="Hane J.K."/>
            <person name="Wiebenga A."/>
            <person name="He G."/>
            <person name="Mihaltcheva S."/>
            <person name="Pangilinan J."/>
            <person name="Lipzen A."/>
            <person name="Barry K."/>
            <person name="de Vries R.P."/>
            <person name="Grigoriev I.V."/>
            <person name="Idnurm A."/>
        </authorList>
    </citation>
    <scope>NUCLEOTIDE SEQUENCE [LARGE SCALE GENOMIC DNA]</scope>
    <source>
        <strain evidence="1 2">CBS 101075</strain>
    </source>
</reference>
<dbReference type="VEuPathDB" id="FungiDB:C8Q69DRAFT_277488"/>
<organism evidence="1 2">
    <name type="scientific">Byssochlamys spectabilis</name>
    <name type="common">Paecilomyces variotii</name>
    <dbReference type="NCBI Taxonomy" id="264951"/>
    <lineage>
        <taxon>Eukaryota</taxon>
        <taxon>Fungi</taxon>
        <taxon>Dikarya</taxon>
        <taxon>Ascomycota</taxon>
        <taxon>Pezizomycotina</taxon>
        <taxon>Eurotiomycetes</taxon>
        <taxon>Eurotiomycetidae</taxon>
        <taxon>Eurotiales</taxon>
        <taxon>Thermoascaceae</taxon>
        <taxon>Paecilomyces</taxon>
    </lineage>
</organism>
<dbReference type="AlphaFoldDB" id="A0A443HT43"/>
<name>A0A443HT43_BYSSP</name>
<dbReference type="Proteomes" id="UP000283841">
    <property type="component" value="Unassembled WGS sequence"/>
</dbReference>
<dbReference type="RefSeq" id="XP_028484632.1">
    <property type="nucleotide sequence ID" value="XM_028626869.1"/>
</dbReference>
<evidence type="ECO:0000313" key="1">
    <source>
        <dbReference type="EMBL" id="RWQ94987.1"/>
    </source>
</evidence>
<protein>
    <submittedName>
        <fullName evidence="1">Uncharacterized protein</fullName>
    </submittedName>
</protein>
<comment type="caution">
    <text evidence="1">The sequence shown here is derived from an EMBL/GenBank/DDBJ whole genome shotgun (WGS) entry which is preliminary data.</text>
</comment>
<gene>
    <name evidence="1" type="ORF">C8Q69DRAFT_277488</name>
</gene>